<dbReference type="SUPFAM" id="SSF161111">
    <property type="entry name" value="Cation efflux protein transmembrane domain-like"/>
    <property type="match status" value="1"/>
</dbReference>
<evidence type="ECO:0000256" key="7">
    <source>
        <dbReference type="ARBA" id="ARBA00023065"/>
    </source>
</evidence>
<dbReference type="InterPro" id="IPR036837">
    <property type="entry name" value="Cation_efflux_CTD_sf"/>
</dbReference>
<dbReference type="EMBL" id="JAEKMH010000001">
    <property type="protein sequence ID" value="MBJ3783629.1"/>
    <property type="molecule type" value="Genomic_DNA"/>
</dbReference>
<dbReference type="RefSeq" id="WP_198874858.1">
    <property type="nucleotide sequence ID" value="NZ_JAEKMH010000001.1"/>
</dbReference>
<accession>A0A934IXA6</accession>
<keyword evidence="3" id="KW-0813">Transport</keyword>
<evidence type="ECO:0000256" key="5">
    <source>
        <dbReference type="ARBA" id="ARBA00022906"/>
    </source>
</evidence>
<dbReference type="GO" id="GO:0005886">
    <property type="term" value="C:plasma membrane"/>
    <property type="evidence" value="ECO:0007669"/>
    <property type="project" value="TreeGrafter"/>
</dbReference>
<dbReference type="InterPro" id="IPR027469">
    <property type="entry name" value="Cation_efflux_TMD_sf"/>
</dbReference>
<dbReference type="InterPro" id="IPR002524">
    <property type="entry name" value="Cation_efflux"/>
</dbReference>
<evidence type="ECO:0000259" key="10">
    <source>
        <dbReference type="Pfam" id="PF01545"/>
    </source>
</evidence>
<evidence type="ECO:0000256" key="1">
    <source>
        <dbReference type="ARBA" id="ARBA00004141"/>
    </source>
</evidence>
<evidence type="ECO:0000256" key="2">
    <source>
        <dbReference type="ARBA" id="ARBA00008873"/>
    </source>
</evidence>
<protein>
    <submittedName>
        <fullName evidence="12">Cation transporter</fullName>
    </submittedName>
</protein>
<dbReference type="PANTHER" id="PTHR11562:SF17">
    <property type="entry name" value="RE54080P-RELATED"/>
    <property type="match status" value="1"/>
</dbReference>
<evidence type="ECO:0000313" key="12">
    <source>
        <dbReference type="EMBL" id="MBJ3783629.1"/>
    </source>
</evidence>
<evidence type="ECO:0000256" key="9">
    <source>
        <dbReference type="SAM" id="Phobius"/>
    </source>
</evidence>
<dbReference type="Pfam" id="PF16916">
    <property type="entry name" value="ZT_dimer"/>
    <property type="match status" value="1"/>
</dbReference>
<proteinExistence type="inferred from homology"/>
<name>A0A934IXA6_9HYPH</name>
<evidence type="ECO:0000256" key="8">
    <source>
        <dbReference type="ARBA" id="ARBA00023136"/>
    </source>
</evidence>
<evidence type="ECO:0000256" key="4">
    <source>
        <dbReference type="ARBA" id="ARBA00022692"/>
    </source>
</evidence>
<dbReference type="GO" id="GO:0005385">
    <property type="term" value="F:zinc ion transmembrane transporter activity"/>
    <property type="evidence" value="ECO:0007669"/>
    <property type="project" value="TreeGrafter"/>
</dbReference>
<reference evidence="12" key="1">
    <citation type="submission" date="2020-12" db="EMBL/GenBank/DDBJ databases">
        <title>Devosia sp. MSA67 isolated from Mo River.</title>
        <authorList>
            <person name="Ma F."/>
            <person name="Zi Z."/>
        </authorList>
    </citation>
    <scope>NUCLEOTIDE SEQUENCE</scope>
    <source>
        <strain evidence="12">MSA67</strain>
    </source>
</reference>
<keyword evidence="5" id="KW-0864">Zinc transport</keyword>
<keyword evidence="6 9" id="KW-1133">Transmembrane helix</keyword>
<evidence type="ECO:0000313" key="13">
    <source>
        <dbReference type="Proteomes" id="UP000602124"/>
    </source>
</evidence>
<dbReference type="Gene3D" id="1.20.1510.10">
    <property type="entry name" value="Cation efflux protein transmembrane domain"/>
    <property type="match status" value="1"/>
</dbReference>
<keyword evidence="5" id="KW-0862">Zinc</keyword>
<comment type="similarity">
    <text evidence="2">Belongs to the cation diffusion facilitator (CDF) transporter (TC 2.A.4) family. SLC30A subfamily.</text>
</comment>
<dbReference type="InterPro" id="IPR058533">
    <property type="entry name" value="Cation_efflux_TM"/>
</dbReference>
<evidence type="ECO:0000259" key="11">
    <source>
        <dbReference type="Pfam" id="PF16916"/>
    </source>
</evidence>
<feature type="transmembrane region" description="Helical" evidence="9">
    <location>
        <begin position="49"/>
        <end position="66"/>
    </location>
</feature>
<dbReference type="NCBIfam" id="TIGR01297">
    <property type="entry name" value="CDF"/>
    <property type="match status" value="1"/>
</dbReference>
<feature type="transmembrane region" description="Helical" evidence="9">
    <location>
        <begin position="117"/>
        <end position="140"/>
    </location>
</feature>
<organism evidence="12 13">
    <name type="scientific">Devosia sediminis</name>
    <dbReference type="NCBI Taxonomy" id="2798801"/>
    <lineage>
        <taxon>Bacteria</taxon>
        <taxon>Pseudomonadati</taxon>
        <taxon>Pseudomonadota</taxon>
        <taxon>Alphaproteobacteria</taxon>
        <taxon>Hyphomicrobiales</taxon>
        <taxon>Devosiaceae</taxon>
        <taxon>Devosia</taxon>
    </lineage>
</organism>
<dbReference type="Gene3D" id="3.30.70.1350">
    <property type="entry name" value="Cation efflux protein, cytoplasmic domain"/>
    <property type="match status" value="1"/>
</dbReference>
<feature type="transmembrane region" description="Helical" evidence="9">
    <location>
        <begin position="152"/>
        <end position="173"/>
    </location>
</feature>
<comment type="caution">
    <text evidence="12">The sequence shown here is derived from an EMBL/GenBank/DDBJ whole genome shotgun (WGS) entry which is preliminary data.</text>
</comment>
<gene>
    <name evidence="12" type="ORF">JEQ47_02745</name>
</gene>
<dbReference type="Pfam" id="PF01545">
    <property type="entry name" value="Cation_efflux"/>
    <property type="match status" value="1"/>
</dbReference>
<feature type="transmembrane region" description="Helical" evidence="9">
    <location>
        <begin position="87"/>
        <end position="105"/>
    </location>
</feature>
<keyword evidence="8 9" id="KW-0472">Membrane</keyword>
<feature type="transmembrane region" description="Helical" evidence="9">
    <location>
        <begin position="179"/>
        <end position="197"/>
    </location>
</feature>
<keyword evidence="7" id="KW-0406">Ion transport</keyword>
<feature type="domain" description="Cation efflux protein transmembrane" evidence="10">
    <location>
        <begin position="19"/>
        <end position="211"/>
    </location>
</feature>
<dbReference type="PANTHER" id="PTHR11562">
    <property type="entry name" value="CATION EFFLUX PROTEIN/ ZINC TRANSPORTER"/>
    <property type="match status" value="1"/>
</dbReference>
<sequence length="305" mass="32878">MAHAHEGTADRSPDRGHRLLIALALNLGITVAEVVGGVLSGSLALIADAAHNLSDAGAVLVSYIAWRISRRAANEKRTFGYARAETVGALINLTALIMIGLYLLYEAGSRLFEPTEVVATTVLIVGAIAFVEDVAAAWVLRKDLGSLNVRSTFLHMIADALATVAVIASGVAIMVWGPAVSWIDPVVTAMIAVYVLIHASREIREAIAVLMDSAPKGFHHDELVARLQGTAGVSDVHHLHVWRISEDRTALQVHLIVDEPELSAATALKERLKRELHDDFDIDHATIEIEAADGIEHDTDLVRKE</sequence>
<evidence type="ECO:0000256" key="3">
    <source>
        <dbReference type="ARBA" id="ARBA00022448"/>
    </source>
</evidence>
<feature type="transmembrane region" description="Helical" evidence="9">
    <location>
        <begin position="20"/>
        <end position="43"/>
    </location>
</feature>
<keyword evidence="4 9" id="KW-0812">Transmembrane</keyword>
<dbReference type="InterPro" id="IPR027470">
    <property type="entry name" value="Cation_efflux_CTD"/>
</dbReference>
<feature type="domain" description="Cation efflux protein cytoplasmic" evidence="11">
    <location>
        <begin position="216"/>
        <end position="290"/>
    </location>
</feature>
<dbReference type="AlphaFoldDB" id="A0A934IXA6"/>
<keyword evidence="13" id="KW-1185">Reference proteome</keyword>
<comment type="subcellular location">
    <subcellularLocation>
        <location evidence="1">Membrane</location>
        <topology evidence="1">Multi-pass membrane protein</topology>
    </subcellularLocation>
</comment>
<dbReference type="Proteomes" id="UP000602124">
    <property type="component" value="Unassembled WGS sequence"/>
</dbReference>
<dbReference type="InterPro" id="IPR050681">
    <property type="entry name" value="CDF/SLC30A"/>
</dbReference>
<evidence type="ECO:0000256" key="6">
    <source>
        <dbReference type="ARBA" id="ARBA00022989"/>
    </source>
</evidence>
<dbReference type="SUPFAM" id="SSF160240">
    <property type="entry name" value="Cation efflux protein cytoplasmic domain-like"/>
    <property type="match status" value="1"/>
</dbReference>